<gene>
    <name evidence="2" type="ORF">F4561_002216</name>
</gene>
<evidence type="ECO:0000313" key="3">
    <source>
        <dbReference type="Proteomes" id="UP000523007"/>
    </source>
</evidence>
<organism evidence="2 3">
    <name type="scientific">Lipingzhangella halophila</name>
    <dbReference type="NCBI Taxonomy" id="1783352"/>
    <lineage>
        <taxon>Bacteria</taxon>
        <taxon>Bacillati</taxon>
        <taxon>Actinomycetota</taxon>
        <taxon>Actinomycetes</taxon>
        <taxon>Streptosporangiales</taxon>
        <taxon>Nocardiopsidaceae</taxon>
        <taxon>Lipingzhangella</taxon>
    </lineage>
</organism>
<proteinExistence type="predicted"/>
<sequence length="58" mass="6849">MSKEERKQANAEFKQAKAKLDEHAEKQKKAGNHQADDEYYRLNKAVNDASKRASWWNR</sequence>
<name>A0A7W7W257_9ACTN</name>
<comment type="caution">
    <text evidence="2">The sequence shown here is derived from an EMBL/GenBank/DDBJ whole genome shotgun (WGS) entry which is preliminary data.</text>
</comment>
<protein>
    <submittedName>
        <fullName evidence="2">Multidrug resistance efflux pump</fullName>
    </submittedName>
</protein>
<feature type="region of interest" description="Disordered" evidence="1">
    <location>
        <begin position="1"/>
        <end position="36"/>
    </location>
</feature>
<accession>A0A7W7W257</accession>
<evidence type="ECO:0000256" key="1">
    <source>
        <dbReference type="SAM" id="MobiDB-lite"/>
    </source>
</evidence>
<keyword evidence="3" id="KW-1185">Reference proteome</keyword>
<dbReference type="AlphaFoldDB" id="A0A7W7W257"/>
<dbReference type="RefSeq" id="WP_184577497.1">
    <property type="nucleotide sequence ID" value="NZ_JACHJT010000001.1"/>
</dbReference>
<dbReference type="Proteomes" id="UP000523007">
    <property type="component" value="Unassembled WGS sequence"/>
</dbReference>
<reference evidence="2 3" key="1">
    <citation type="submission" date="2020-08" db="EMBL/GenBank/DDBJ databases">
        <title>Sequencing the genomes of 1000 actinobacteria strains.</title>
        <authorList>
            <person name="Klenk H.-P."/>
        </authorList>
    </citation>
    <scope>NUCLEOTIDE SEQUENCE [LARGE SCALE GENOMIC DNA]</scope>
    <source>
        <strain evidence="2 3">DSM 102030</strain>
    </source>
</reference>
<evidence type="ECO:0000313" key="2">
    <source>
        <dbReference type="EMBL" id="MBB4931396.1"/>
    </source>
</evidence>
<dbReference type="EMBL" id="JACHJT010000001">
    <property type="protein sequence ID" value="MBB4931396.1"/>
    <property type="molecule type" value="Genomic_DNA"/>
</dbReference>